<evidence type="ECO:0000313" key="3">
    <source>
        <dbReference type="Proteomes" id="UP000076727"/>
    </source>
</evidence>
<evidence type="ECO:0000256" key="1">
    <source>
        <dbReference type="SAM" id="SignalP"/>
    </source>
</evidence>
<proteinExistence type="predicted"/>
<dbReference type="InterPro" id="IPR038213">
    <property type="entry name" value="IFI6/IFI27-like_sf"/>
</dbReference>
<feature type="signal peptide" evidence="1">
    <location>
        <begin position="1"/>
        <end position="19"/>
    </location>
</feature>
<dbReference type="OrthoDB" id="440424at2759"/>
<dbReference type="AlphaFoldDB" id="A0A165LEN1"/>
<sequence>MRFAFASVWFVAVSTLVLMVSVGPQSVSGLTAANFAQNIFHKVKEVADKTHDGIYHVVHDATRLLGERETLEQFWDYAFSVAQRAQRYAGDLINEAAREADKTAAMQLHHVSSVLHVIVSDTEGLRETVSQFQAGSFDDIQHDIEKLFADLLEELKEQFPPPDHAPNHEERKGNVSLVIRKAEEAFIKFGMQHGMSEEQLRTRLEPIMKHVEDVVVTIGDLAEQHPVLFQTIMISGIMLIIPESWFLRPLFRLFGMAPEGPVAGSTVAWAQRRFYGAYIPKGSWFSHLQHAGMKAAPWLDPVKKQVGGSILAGIGLAGGLFAGYGR</sequence>
<name>A0A165LEN1_9APHY</name>
<dbReference type="Proteomes" id="UP000076727">
    <property type="component" value="Unassembled WGS sequence"/>
</dbReference>
<dbReference type="EMBL" id="KV429132">
    <property type="protein sequence ID" value="KZT64316.1"/>
    <property type="molecule type" value="Genomic_DNA"/>
</dbReference>
<keyword evidence="3" id="KW-1185">Reference proteome</keyword>
<protein>
    <submittedName>
        <fullName evidence="2">Uncharacterized protein</fullName>
    </submittedName>
</protein>
<feature type="chain" id="PRO_5007861739" evidence="1">
    <location>
        <begin position="20"/>
        <end position="326"/>
    </location>
</feature>
<accession>A0A165LEN1</accession>
<organism evidence="2 3">
    <name type="scientific">Daedalea quercina L-15889</name>
    <dbReference type="NCBI Taxonomy" id="1314783"/>
    <lineage>
        <taxon>Eukaryota</taxon>
        <taxon>Fungi</taxon>
        <taxon>Dikarya</taxon>
        <taxon>Basidiomycota</taxon>
        <taxon>Agaricomycotina</taxon>
        <taxon>Agaricomycetes</taxon>
        <taxon>Polyporales</taxon>
        <taxon>Fomitopsis</taxon>
    </lineage>
</organism>
<evidence type="ECO:0000313" key="2">
    <source>
        <dbReference type="EMBL" id="KZT64316.1"/>
    </source>
</evidence>
<reference evidence="2 3" key="1">
    <citation type="journal article" date="2016" name="Mol. Biol. Evol.">
        <title>Comparative Genomics of Early-Diverging Mushroom-Forming Fungi Provides Insights into the Origins of Lignocellulose Decay Capabilities.</title>
        <authorList>
            <person name="Nagy L.G."/>
            <person name="Riley R."/>
            <person name="Tritt A."/>
            <person name="Adam C."/>
            <person name="Daum C."/>
            <person name="Floudas D."/>
            <person name="Sun H."/>
            <person name="Yadav J.S."/>
            <person name="Pangilinan J."/>
            <person name="Larsson K.H."/>
            <person name="Matsuura K."/>
            <person name="Barry K."/>
            <person name="Labutti K."/>
            <person name="Kuo R."/>
            <person name="Ohm R.A."/>
            <person name="Bhattacharya S.S."/>
            <person name="Shirouzu T."/>
            <person name="Yoshinaga Y."/>
            <person name="Martin F.M."/>
            <person name="Grigoriev I.V."/>
            <person name="Hibbett D.S."/>
        </authorList>
    </citation>
    <scope>NUCLEOTIDE SEQUENCE [LARGE SCALE GENOMIC DNA]</scope>
    <source>
        <strain evidence="2 3">L-15889</strain>
    </source>
</reference>
<gene>
    <name evidence="2" type="ORF">DAEQUDRAFT_38953</name>
</gene>
<keyword evidence="1" id="KW-0732">Signal</keyword>
<dbReference type="Gene3D" id="6.10.110.10">
    <property type="match status" value="1"/>
</dbReference>